<dbReference type="Proteomes" id="UP001221142">
    <property type="component" value="Unassembled WGS sequence"/>
</dbReference>
<dbReference type="EMBL" id="JARKIF010000001">
    <property type="protein sequence ID" value="KAJ7649936.1"/>
    <property type="molecule type" value="Genomic_DNA"/>
</dbReference>
<proteinExistence type="predicted"/>
<dbReference type="AlphaFoldDB" id="A0AAD7CIC9"/>
<organism evidence="2 3">
    <name type="scientific">Roridomyces roridus</name>
    <dbReference type="NCBI Taxonomy" id="1738132"/>
    <lineage>
        <taxon>Eukaryota</taxon>
        <taxon>Fungi</taxon>
        <taxon>Dikarya</taxon>
        <taxon>Basidiomycota</taxon>
        <taxon>Agaricomycotina</taxon>
        <taxon>Agaricomycetes</taxon>
        <taxon>Agaricomycetidae</taxon>
        <taxon>Agaricales</taxon>
        <taxon>Marasmiineae</taxon>
        <taxon>Mycenaceae</taxon>
        <taxon>Roridomyces</taxon>
    </lineage>
</organism>
<keyword evidence="1" id="KW-0175">Coiled coil</keyword>
<reference evidence="2" key="1">
    <citation type="submission" date="2023-03" db="EMBL/GenBank/DDBJ databases">
        <title>Massive genome expansion in bonnet fungi (Mycena s.s.) driven by repeated elements and novel gene families across ecological guilds.</title>
        <authorList>
            <consortium name="Lawrence Berkeley National Laboratory"/>
            <person name="Harder C.B."/>
            <person name="Miyauchi S."/>
            <person name="Viragh M."/>
            <person name="Kuo A."/>
            <person name="Thoen E."/>
            <person name="Andreopoulos B."/>
            <person name="Lu D."/>
            <person name="Skrede I."/>
            <person name="Drula E."/>
            <person name="Henrissat B."/>
            <person name="Morin E."/>
            <person name="Kohler A."/>
            <person name="Barry K."/>
            <person name="LaButti K."/>
            <person name="Morin E."/>
            <person name="Salamov A."/>
            <person name="Lipzen A."/>
            <person name="Mereny Z."/>
            <person name="Hegedus B."/>
            <person name="Baldrian P."/>
            <person name="Stursova M."/>
            <person name="Weitz H."/>
            <person name="Taylor A."/>
            <person name="Grigoriev I.V."/>
            <person name="Nagy L.G."/>
            <person name="Martin F."/>
            <person name="Kauserud H."/>
        </authorList>
    </citation>
    <scope>NUCLEOTIDE SEQUENCE</scope>
    <source>
        <strain evidence="2">9284</strain>
    </source>
</reference>
<evidence type="ECO:0008006" key="4">
    <source>
        <dbReference type="Google" id="ProtNLM"/>
    </source>
</evidence>
<dbReference type="InterPro" id="IPR032675">
    <property type="entry name" value="LRR_dom_sf"/>
</dbReference>
<dbReference type="SUPFAM" id="SSF52047">
    <property type="entry name" value="RNI-like"/>
    <property type="match status" value="1"/>
</dbReference>
<evidence type="ECO:0000313" key="2">
    <source>
        <dbReference type="EMBL" id="KAJ7649936.1"/>
    </source>
</evidence>
<evidence type="ECO:0000313" key="3">
    <source>
        <dbReference type="Proteomes" id="UP001221142"/>
    </source>
</evidence>
<dbReference type="Gene3D" id="3.80.10.10">
    <property type="entry name" value="Ribonuclease Inhibitor"/>
    <property type="match status" value="1"/>
</dbReference>
<keyword evidence="3" id="KW-1185">Reference proteome</keyword>
<accession>A0AAD7CIC9</accession>
<name>A0AAD7CIC9_9AGAR</name>
<evidence type="ECO:0000256" key="1">
    <source>
        <dbReference type="SAM" id="Coils"/>
    </source>
</evidence>
<gene>
    <name evidence="2" type="ORF">FB45DRAFT_1050056</name>
</gene>
<comment type="caution">
    <text evidence="2">The sequence shown here is derived from an EMBL/GenBank/DDBJ whole genome shotgun (WGS) entry which is preliminary data.</text>
</comment>
<sequence length="435" mass="48816">MSAQLEAQIEQISLEIERQKDVLQKLESDKIILQRQLNAERDPLARLPLEISSEIFLQCVPLRPEFPSGHSQPQPHLAPLLLLNVCHSWTDIALSTPALWASIRVGFPHPHPLQISLRGALASQVTSAVLGHSPQLQSLRLSFDADDYDVEDLGDRSYELLWSVIGRRIREELPCLQALEIFGRVDFWPRSLMWLPVRRLLDLSPNLTVLNIQRVVFSKNIDEEFEFPRTLVLAHLRHLTHLEEFDNMDISAPVLETLHAPTKSLFTESFISFLRQSPPLWKLKLSGGWDVGNLHDSLSLVPTLTHLESSSSNTLFVKELLHFLAQNTQIVPKLATLQIEDVSNDDDNSPIDILMPLASILSARRGGLQKIRLTTSSSIAILPENLAILRQFSADGLNIHVGVSQGPNILSFAETQVKDKVDKENTEESDGEDGT</sequence>
<feature type="coiled-coil region" evidence="1">
    <location>
        <begin position="2"/>
        <end position="36"/>
    </location>
</feature>
<protein>
    <recommendedName>
        <fullName evidence="4">F-box domain-containing protein</fullName>
    </recommendedName>
</protein>